<dbReference type="PANTHER" id="PTHR37534">
    <property type="entry name" value="TRANSCRIPTIONAL ACTIVATOR PROTEIN UGA3"/>
    <property type="match status" value="1"/>
</dbReference>
<dbReference type="InterPro" id="IPR021858">
    <property type="entry name" value="Fun_TF"/>
</dbReference>
<dbReference type="Proteomes" id="UP000297245">
    <property type="component" value="Unassembled WGS sequence"/>
</dbReference>
<evidence type="ECO:0000256" key="1">
    <source>
        <dbReference type="ARBA" id="ARBA00004123"/>
    </source>
</evidence>
<gene>
    <name evidence="3" type="ORF">K435DRAFT_772632</name>
</gene>
<organism evidence="3 4">
    <name type="scientific">Dendrothele bispora (strain CBS 962.96)</name>
    <dbReference type="NCBI Taxonomy" id="1314807"/>
    <lineage>
        <taxon>Eukaryota</taxon>
        <taxon>Fungi</taxon>
        <taxon>Dikarya</taxon>
        <taxon>Basidiomycota</taxon>
        <taxon>Agaricomycotina</taxon>
        <taxon>Agaricomycetes</taxon>
        <taxon>Agaricomycetidae</taxon>
        <taxon>Agaricales</taxon>
        <taxon>Agaricales incertae sedis</taxon>
        <taxon>Dendrothele</taxon>
    </lineage>
</organism>
<proteinExistence type="predicted"/>
<keyword evidence="2" id="KW-0539">Nucleus</keyword>
<evidence type="ECO:0000313" key="3">
    <source>
        <dbReference type="EMBL" id="THV07271.1"/>
    </source>
</evidence>
<dbReference type="Pfam" id="PF11951">
    <property type="entry name" value="Fungal_trans_2"/>
    <property type="match status" value="1"/>
</dbReference>
<name>A0A4S8MW66_DENBC</name>
<accession>A0A4S8MW66</accession>
<reference evidence="3 4" key="1">
    <citation type="journal article" date="2019" name="Nat. Ecol. Evol.">
        <title>Megaphylogeny resolves global patterns of mushroom evolution.</title>
        <authorList>
            <person name="Varga T."/>
            <person name="Krizsan K."/>
            <person name="Foldi C."/>
            <person name="Dima B."/>
            <person name="Sanchez-Garcia M."/>
            <person name="Sanchez-Ramirez S."/>
            <person name="Szollosi G.J."/>
            <person name="Szarkandi J.G."/>
            <person name="Papp V."/>
            <person name="Albert L."/>
            <person name="Andreopoulos W."/>
            <person name="Angelini C."/>
            <person name="Antonin V."/>
            <person name="Barry K.W."/>
            <person name="Bougher N.L."/>
            <person name="Buchanan P."/>
            <person name="Buyck B."/>
            <person name="Bense V."/>
            <person name="Catcheside P."/>
            <person name="Chovatia M."/>
            <person name="Cooper J."/>
            <person name="Damon W."/>
            <person name="Desjardin D."/>
            <person name="Finy P."/>
            <person name="Geml J."/>
            <person name="Haridas S."/>
            <person name="Hughes K."/>
            <person name="Justo A."/>
            <person name="Karasinski D."/>
            <person name="Kautmanova I."/>
            <person name="Kiss B."/>
            <person name="Kocsube S."/>
            <person name="Kotiranta H."/>
            <person name="LaButti K.M."/>
            <person name="Lechner B.E."/>
            <person name="Liimatainen K."/>
            <person name="Lipzen A."/>
            <person name="Lukacs Z."/>
            <person name="Mihaltcheva S."/>
            <person name="Morgado L.N."/>
            <person name="Niskanen T."/>
            <person name="Noordeloos M.E."/>
            <person name="Ohm R.A."/>
            <person name="Ortiz-Santana B."/>
            <person name="Ovrebo C."/>
            <person name="Racz N."/>
            <person name="Riley R."/>
            <person name="Savchenko A."/>
            <person name="Shiryaev A."/>
            <person name="Soop K."/>
            <person name="Spirin V."/>
            <person name="Szebenyi C."/>
            <person name="Tomsovsky M."/>
            <person name="Tulloss R.E."/>
            <person name="Uehling J."/>
            <person name="Grigoriev I.V."/>
            <person name="Vagvolgyi C."/>
            <person name="Papp T."/>
            <person name="Martin F.M."/>
            <person name="Miettinen O."/>
            <person name="Hibbett D.S."/>
            <person name="Nagy L.G."/>
        </authorList>
    </citation>
    <scope>NUCLEOTIDE SEQUENCE [LARGE SCALE GENOMIC DNA]</scope>
    <source>
        <strain evidence="3 4">CBS 962.96</strain>
    </source>
</reference>
<dbReference type="EMBL" id="ML179038">
    <property type="protein sequence ID" value="THV07271.1"/>
    <property type="molecule type" value="Genomic_DNA"/>
</dbReference>
<evidence type="ECO:0000313" key="4">
    <source>
        <dbReference type="Proteomes" id="UP000297245"/>
    </source>
</evidence>
<feature type="non-terminal residue" evidence="3">
    <location>
        <position position="1"/>
    </location>
</feature>
<dbReference type="AlphaFoldDB" id="A0A4S8MW66"/>
<dbReference type="OrthoDB" id="5419315at2759"/>
<comment type="subcellular location">
    <subcellularLocation>
        <location evidence="1">Nucleus</location>
    </subcellularLocation>
</comment>
<keyword evidence="4" id="KW-1185">Reference proteome</keyword>
<dbReference type="PANTHER" id="PTHR37534:SF20">
    <property type="entry name" value="PRO1A C6 ZINK-FINGER PROTEIN"/>
    <property type="match status" value="1"/>
</dbReference>
<dbReference type="GO" id="GO:0005634">
    <property type="term" value="C:nucleus"/>
    <property type="evidence" value="ECO:0007669"/>
    <property type="project" value="UniProtKB-SubCell"/>
</dbReference>
<sequence>PDSPGYPQDYGYSSAPCFLTSHATNLVVPWTAAYQMRFTPEMYDGYENALDDNYYFPDPMNSILVPDLSAPLLQSYRDTVCRMQYQLADIARLPGIFHHSLLTQNVARDGAILLATIHSEGGQSALVRPGHAKNRYDELEQAFKGSQGHYRDVHAMAALHIISAFLFDGGQGNWAYWMDIAYIYCHSVLDDKARFLDRRDALLNCSEDENFIIKTVFWFDVLASVTTMKPPHFRDVINEIYDPELKSGIHDPDDDYNSDKLSMMTIMGCENRILWALSEISALAFWKTEQSQKGRLNFTHLVHKADSLERLLESSSQQQGNSDSYSQPEEEARHFASEVFRTAAIVYLRTVVSNDFRHVEDIKSAVKECVKTFMSFREHRTDVRHIVVRSTVFAVYLCGCFTDVPADLKALKDYLQEEGLMGNCRAAMELMNEVRASRKPAEPVRWREALHDAKMLLV</sequence>
<evidence type="ECO:0000256" key="2">
    <source>
        <dbReference type="ARBA" id="ARBA00023242"/>
    </source>
</evidence>
<protein>
    <submittedName>
        <fullName evidence="3">Uncharacterized protein</fullName>
    </submittedName>
</protein>